<proteinExistence type="predicted"/>
<evidence type="ECO:0000313" key="1">
    <source>
        <dbReference type="EMBL" id="KAK1722861.1"/>
    </source>
</evidence>
<keyword evidence="2" id="KW-1185">Reference proteome</keyword>
<accession>A0AAD8UK48</accession>
<organism evidence="1 2">
    <name type="scientific">Glomerella acutata</name>
    <name type="common">Colletotrichum acutatum</name>
    <dbReference type="NCBI Taxonomy" id="27357"/>
    <lineage>
        <taxon>Eukaryota</taxon>
        <taxon>Fungi</taxon>
        <taxon>Dikarya</taxon>
        <taxon>Ascomycota</taxon>
        <taxon>Pezizomycotina</taxon>
        <taxon>Sordariomycetes</taxon>
        <taxon>Hypocreomycetidae</taxon>
        <taxon>Glomerellales</taxon>
        <taxon>Glomerellaceae</taxon>
        <taxon>Colletotrichum</taxon>
        <taxon>Colletotrichum acutatum species complex</taxon>
    </lineage>
</organism>
<dbReference type="GeneID" id="85392565"/>
<dbReference type="AlphaFoldDB" id="A0AAD8UK48"/>
<comment type="caution">
    <text evidence="1">The sequence shown here is derived from an EMBL/GenBank/DDBJ whole genome shotgun (WGS) entry which is preliminary data.</text>
</comment>
<sequence length="58" mass="6696">MVCLESFERSDFAQAMGIKFTRRTLDFCLQTHSCPKEAIRGCRAKMSDYLCGVWRTPC</sequence>
<name>A0AAD8UK48_GLOAC</name>
<gene>
    <name evidence="1" type="ORF">BDZ83DRAFT_627881</name>
</gene>
<dbReference type="RefSeq" id="XP_060362916.1">
    <property type="nucleotide sequence ID" value="XM_060508666.1"/>
</dbReference>
<dbReference type="Proteomes" id="UP001244207">
    <property type="component" value="Unassembled WGS sequence"/>
</dbReference>
<evidence type="ECO:0000313" key="2">
    <source>
        <dbReference type="Proteomes" id="UP001244207"/>
    </source>
</evidence>
<protein>
    <submittedName>
        <fullName evidence="1">Uncharacterized protein</fullName>
    </submittedName>
</protein>
<reference evidence="1" key="1">
    <citation type="submission" date="2021-12" db="EMBL/GenBank/DDBJ databases">
        <title>Comparative genomics, transcriptomics and evolutionary studies reveal genomic signatures of adaptation to plant cell wall in hemibiotrophic fungi.</title>
        <authorList>
            <consortium name="DOE Joint Genome Institute"/>
            <person name="Baroncelli R."/>
            <person name="Diaz J.F."/>
            <person name="Benocci T."/>
            <person name="Peng M."/>
            <person name="Battaglia E."/>
            <person name="Haridas S."/>
            <person name="Andreopoulos W."/>
            <person name="Labutti K."/>
            <person name="Pangilinan J."/>
            <person name="Floch G.L."/>
            <person name="Makela M.R."/>
            <person name="Henrissat B."/>
            <person name="Grigoriev I.V."/>
            <person name="Crouch J.A."/>
            <person name="De Vries R.P."/>
            <person name="Sukno S.A."/>
            <person name="Thon M.R."/>
        </authorList>
    </citation>
    <scope>NUCLEOTIDE SEQUENCE</scope>
    <source>
        <strain evidence="1">CBS 112980</strain>
    </source>
</reference>
<dbReference type="EMBL" id="JAHMHS010000073">
    <property type="protein sequence ID" value="KAK1722861.1"/>
    <property type="molecule type" value="Genomic_DNA"/>
</dbReference>